<name>A0ABX2AXZ9_9BACT</name>
<feature type="transmembrane region" description="Helical" evidence="1">
    <location>
        <begin position="966"/>
        <end position="988"/>
    </location>
</feature>
<keyword evidence="1" id="KW-1133">Transmembrane helix</keyword>
<accession>A0ABX2AXZ9</accession>
<sequence>MKHSFSILLVSCVLMVIGAALVPQLDISNKPRPEQGKTLTISYRWKNASAKVVEQNVTSRIEAMVSSVRGVEKVSSVSRFGNGRITVELKPKADVSATKFEIASILRQIRGKLPESVSYPTVSGGEVSTALGDDNEVKLILTYMLNADMSGEQMRQIAEKEAKYAVERIEGVHHVDITGTVSHYMEVEYDAEQLALYGIGSSDIIDAIRNFSGREDVLGEVLTENGKVVVPLLLSSKEERRRFEQMPLKNIDGKIVYLNNLASCYIRERKPGSYYRVNGMNTIYINVYADKDVNVVGVSDKVKRVMESSAFTIHASLSYDRAEEQMKEFRTLVLRSSLTLVILLMFVWMCGGFKWRYLTVITVSLLANILIAVMFYRLFDIRLHPFSMAGITVSLGIIIDSAIVMADHYAYYRDRRAFTGILAAMLTTVGALTVVFWLPDYLRHDLRDFSVVVMINLLVAVSVALFFTPALVSQFGLTRKKTFVPRNLHTRFVVWFSRWYSCYVAMVQRRWVRCTVLLVFAAIFASSLKLFVDCLDTNTFRPKEKEIKLYIRAKMPIGGSVQELNDKVREVEALLSKFKEIKRYETSIRHSGASIVVEFKDEALATGFPYLLESRVIGKVITIGGADWATSGVSDRGFSNSLNLQYRANSIEIAGYDYERLFRFAEDMLREMQNNRRVADLAIVTPGHEEQEDEFFMEYDHGMMAADSVSPYEVHSSLQSLLADRETEKIDIGGRQMAVVVHPASVNSFDLWQMGNSYVNTGERQMRPSGFMDISRRKAKNIIPRDNQEYVLRVAFNVLGSYTYTSRYIKDITERYNNMFPVGFRCLDKTYGAYDDDGTQYWLIGLVAVIVFFILAILFESLLRSLAVTLLIPVSFIGLFVTYYVTGVPFGTGGFAAMVLLAGLTVNAGIYIVCQYGIQRKHGPKYFVTAFNHKIIPIMLTVLSTVLGMIPFLIDGPDEQPFWFSLAVGTIGGLSLSIVPIVIFLPVVMKLGVLVRPDVHR</sequence>
<feature type="transmembrane region" description="Helical" evidence="1">
    <location>
        <begin position="449"/>
        <end position="472"/>
    </location>
</feature>
<reference evidence="2 3" key="1">
    <citation type="submission" date="2020-05" db="EMBL/GenBank/DDBJ databases">
        <title>Distinct polysaccharide utilization as determinants for interspecies competition between intestinal Prevotella spp.</title>
        <authorList>
            <person name="Galvez E.J.C."/>
            <person name="Iljazovic A."/>
            <person name="Strowig T."/>
        </authorList>
    </citation>
    <scope>NUCLEOTIDE SEQUENCE [LARGE SCALE GENOMIC DNA]</scope>
    <source>
        <strain evidence="2 3">PROD</strain>
    </source>
</reference>
<dbReference type="SUPFAM" id="SSF82866">
    <property type="entry name" value="Multidrug efflux transporter AcrB transmembrane domain"/>
    <property type="match status" value="2"/>
</dbReference>
<evidence type="ECO:0000313" key="2">
    <source>
        <dbReference type="EMBL" id="NPE14568.1"/>
    </source>
</evidence>
<comment type="caution">
    <text evidence="2">The sequence shown here is derived from an EMBL/GenBank/DDBJ whole genome shotgun (WGS) entry which is preliminary data.</text>
</comment>
<feature type="transmembrane region" description="Helical" evidence="1">
    <location>
        <begin position="841"/>
        <end position="859"/>
    </location>
</feature>
<feature type="transmembrane region" description="Helical" evidence="1">
    <location>
        <begin position="892"/>
        <end position="914"/>
    </location>
</feature>
<evidence type="ECO:0000313" key="3">
    <source>
        <dbReference type="Proteomes" id="UP001193734"/>
    </source>
</evidence>
<dbReference type="GeneID" id="82158016"/>
<dbReference type="PRINTS" id="PR00702">
    <property type="entry name" value="ACRIFLAVINRP"/>
</dbReference>
<dbReference type="Gene3D" id="1.20.1640.10">
    <property type="entry name" value="Multidrug efflux transporter AcrB transmembrane domain"/>
    <property type="match status" value="2"/>
</dbReference>
<dbReference type="InterPro" id="IPR027463">
    <property type="entry name" value="AcrB_DN_DC_subdom"/>
</dbReference>
<gene>
    <name evidence="2" type="ORF">HPS55_09605</name>
</gene>
<dbReference type="Proteomes" id="UP001193734">
    <property type="component" value="Unassembled WGS sequence"/>
</dbReference>
<evidence type="ECO:0000256" key="1">
    <source>
        <dbReference type="SAM" id="Phobius"/>
    </source>
</evidence>
<dbReference type="Pfam" id="PF00873">
    <property type="entry name" value="ACR_tran"/>
    <property type="match status" value="1"/>
</dbReference>
<dbReference type="SUPFAM" id="SSF82693">
    <property type="entry name" value="Multidrug efflux transporter AcrB pore domain, PN1, PN2, PC1 and PC2 subdomains"/>
    <property type="match status" value="1"/>
</dbReference>
<feature type="transmembrane region" description="Helical" evidence="1">
    <location>
        <begin position="357"/>
        <end position="379"/>
    </location>
</feature>
<keyword evidence="1" id="KW-0812">Transmembrane</keyword>
<feature type="transmembrane region" description="Helical" evidence="1">
    <location>
        <begin position="935"/>
        <end position="954"/>
    </location>
</feature>
<dbReference type="PANTHER" id="PTHR32063">
    <property type="match status" value="1"/>
</dbReference>
<feature type="transmembrane region" description="Helical" evidence="1">
    <location>
        <begin position="332"/>
        <end position="350"/>
    </location>
</feature>
<feature type="transmembrane region" description="Helical" evidence="1">
    <location>
        <begin position="866"/>
        <end position="886"/>
    </location>
</feature>
<dbReference type="EMBL" id="JABKKE010000015">
    <property type="protein sequence ID" value="NPE14568.1"/>
    <property type="molecule type" value="Genomic_DNA"/>
</dbReference>
<dbReference type="RefSeq" id="WP_172174211.1">
    <property type="nucleotide sequence ID" value="NZ_CASGKG010000021.1"/>
</dbReference>
<organism evidence="2 3">
    <name type="scientific">Xylanibacter rodentium</name>
    <dbReference type="NCBI Taxonomy" id="2736289"/>
    <lineage>
        <taxon>Bacteria</taxon>
        <taxon>Pseudomonadati</taxon>
        <taxon>Bacteroidota</taxon>
        <taxon>Bacteroidia</taxon>
        <taxon>Bacteroidales</taxon>
        <taxon>Prevotellaceae</taxon>
        <taxon>Xylanibacter</taxon>
    </lineage>
</organism>
<dbReference type="Gene3D" id="3.30.70.1430">
    <property type="entry name" value="Multidrug efflux transporter AcrB pore domain"/>
    <property type="match status" value="2"/>
</dbReference>
<dbReference type="SUPFAM" id="SSF82714">
    <property type="entry name" value="Multidrug efflux transporter AcrB TolC docking domain, DN and DC subdomains"/>
    <property type="match status" value="1"/>
</dbReference>
<feature type="transmembrane region" description="Helical" evidence="1">
    <location>
        <begin position="417"/>
        <end position="437"/>
    </location>
</feature>
<dbReference type="PANTHER" id="PTHR32063:SF0">
    <property type="entry name" value="SWARMING MOTILITY PROTEIN SWRC"/>
    <property type="match status" value="1"/>
</dbReference>
<dbReference type="Gene3D" id="3.30.70.1320">
    <property type="entry name" value="Multidrug efflux transporter AcrB pore domain like"/>
    <property type="match status" value="1"/>
</dbReference>
<feature type="transmembrane region" description="Helical" evidence="1">
    <location>
        <begin position="511"/>
        <end position="532"/>
    </location>
</feature>
<keyword evidence="1" id="KW-0472">Membrane</keyword>
<feature type="transmembrane region" description="Helical" evidence="1">
    <location>
        <begin position="385"/>
        <end position="405"/>
    </location>
</feature>
<dbReference type="InterPro" id="IPR001036">
    <property type="entry name" value="Acrflvin-R"/>
</dbReference>
<proteinExistence type="predicted"/>
<protein>
    <submittedName>
        <fullName evidence="2">Efflux RND transporter permease subunit</fullName>
    </submittedName>
</protein>
<keyword evidence="3" id="KW-1185">Reference proteome</keyword>
<dbReference type="Gene3D" id="3.30.70.1440">
    <property type="entry name" value="Multidrug efflux transporter AcrB pore domain"/>
    <property type="match status" value="1"/>
</dbReference>
<dbReference type="Gene3D" id="3.30.2090.10">
    <property type="entry name" value="Multidrug efflux transporter AcrB TolC docking domain, DN and DC subdomains"/>
    <property type="match status" value="2"/>
</dbReference>